<organism evidence="2 3">
    <name type="scientific">Halocaridina rubra</name>
    <name type="common">Hawaiian red shrimp</name>
    <dbReference type="NCBI Taxonomy" id="373956"/>
    <lineage>
        <taxon>Eukaryota</taxon>
        <taxon>Metazoa</taxon>
        <taxon>Ecdysozoa</taxon>
        <taxon>Arthropoda</taxon>
        <taxon>Crustacea</taxon>
        <taxon>Multicrustacea</taxon>
        <taxon>Malacostraca</taxon>
        <taxon>Eumalacostraca</taxon>
        <taxon>Eucarida</taxon>
        <taxon>Decapoda</taxon>
        <taxon>Pleocyemata</taxon>
        <taxon>Caridea</taxon>
        <taxon>Atyoidea</taxon>
        <taxon>Atyidae</taxon>
        <taxon>Halocaridina</taxon>
    </lineage>
</organism>
<feature type="compositionally biased region" description="Low complexity" evidence="1">
    <location>
        <begin position="110"/>
        <end position="138"/>
    </location>
</feature>
<sequence length="324" mass="35184">MAVSNSCVNPIVYGSYTINLRKELNRCFGRKTQPPVLARKSTGSTALRTTVTAHLNASSTLKMSTHTQILPPRGKLRGSNSIRGNSPSGSISRESPLSHSRRTLYPPSPHTFSSTPSSLQVSCVSSSPKYPSPSHSHPAGSTATGCLMLEIDVEGNRSERDKPSQDDEEGVSAIRETERISVSLEAVSDDLSSTHHTVDNDSHRFPYFPAGTKIQKHGKLPENAMHVAPVPMTSNAKAEAIFAENPKRENGDHEDSVVIIPRKLSTDSGIFFESRQRKKYPNPPALTNPPTSARSRASYDEARETTSTSSTIELKGSNSFSEIV</sequence>
<evidence type="ECO:0000313" key="2">
    <source>
        <dbReference type="EMBL" id="KAK7078125.1"/>
    </source>
</evidence>
<evidence type="ECO:0000256" key="1">
    <source>
        <dbReference type="SAM" id="MobiDB-lite"/>
    </source>
</evidence>
<keyword evidence="3" id="KW-1185">Reference proteome</keyword>
<feature type="compositionally biased region" description="Polar residues" evidence="1">
    <location>
        <begin position="57"/>
        <end position="68"/>
    </location>
</feature>
<protein>
    <submittedName>
        <fullName evidence="2">Uncharacterized protein</fullName>
    </submittedName>
</protein>
<name>A0AAN8XFF6_HALRR</name>
<feature type="region of interest" description="Disordered" evidence="1">
    <location>
        <begin position="155"/>
        <end position="177"/>
    </location>
</feature>
<dbReference type="EMBL" id="JAXCGZ010008002">
    <property type="protein sequence ID" value="KAK7078125.1"/>
    <property type="molecule type" value="Genomic_DNA"/>
</dbReference>
<dbReference type="AlphaFoldDB" id="A0AAN8XFF6"/>
<feature type="region of interest" description="Disordered" evidence="1">
    <location>
        <begin position="273"/>
        <end position="324"/>
    </location>
</feature>
<reference evidence="2 3" key="1">
    <citation type="submission" date="2023-11" db="EMBL/GenBank/DDBJ databases">
        <title>Halocaridina rubra genome assembly.</title>
        <authorList>
            <person name="Smith C."/>
        </authorList>
    </citation>
    <scope>NUCLEOTIDE SEQUENCE [LARGE SCALE GENOMIC DNA]</scope>
    <source>
        <strain evidence="2">EP-1</strain>
        <tissue evidence="2">Whole</tissue>
    </source>
</reference>
<accession>A0AAN8XFF6</accession>
<comment type="caution">
    <text evidence="2">The sequence shown here is derived from an EMBL/GenBank/DDBJ whole genome shotgun (WGS) entry which is preliminary data.</text>
</comment>
<evidence type="ECO:0000313" key="3">
    <source>
        <dbReference type="Proteomes" id="UP001381693"/>
    </source>
</evidence>
<feature type="compositionally biased region" description="Polar residues" evidence="1">
    <location>
        <begin position="305"/>
        <end position="324"/>
    </location>
</feature>
<gene>
    <name evidence="2" type="ORF">SK128_021796</name>
</gene>
<dbReference type="Proteomes" id="UP001381693">
    <property type="component" value="Unassembled WGS sequence"/>
</dbReference>
<feature type="region of interest" description="Disordered" evidence="1">
    <location>
        <begin position="57"/>
        <end position="143"/>
    </location>
</feature>
<feature type="compositionally biased region" description="Polar residues" evidence="1">
    <location>
        <begin position="78"/>
        <end position="98"/>
    </location>
</feature>
<proteinExistence type="predicted"/>
<feature type="compositionally biased region" description="Basic and acidic residues" evidence="1">
    <location>
        <begin position="155"/>
        <end position="165"/>
    </location>
</feature>